<keyword evidence="8" id="KW-0472">Membrane</keyword>
<dbReference type="OMA" id="CTTHFWG"/>
<comment type="function">
    <text evidence="9">Mediates the uptake of pyruvate into mitochondria.</text>
</comment>
<evidence type="ECO:0000313" key="11">
    <source>
        <dbReference type="RefSeq" id="XP_017037897.1"/>
    </source>
</evidence>
<keyword evidence="4" id="KW-0812">Transmembrane</keyword>
<evidence type="ECO:0000313" key="10">
    <source>
        <dbReference type="Proteomes" id="UP001652661"/>
    </source>
</evidence>
<evidence type="ECO:0000256" key="2">
    <source>
        <dbReference type="ARBA" id="ARBA00006416"/>
    </source>
</evidence>
<evidence type="ECO:0000256" key="8">
    <source>
        <dbReference type="ARBA" id="ARBA00023136"/>
    </source>
</evidence>
<keyword evidence="7 9" id="KW-0496">Mitochondrion</keyword>
<dbReference type="GO" id="GO:0005743">
    <property type="term" value="C:mitochondrial inner membrane"/>
    <property type="evidence" value="ECO:0007669"/>
    <property type="project" value="UniProtKB-SubCell"/>
</dbReference>
<dbReference type="GO" id="GO:0006850">
    <property type="term" value="P:pyruvate import into mitochondria"/>
    <property type="evidence" value="ECO:0007669"/>
    <property type="project" value="InterPro"/>
</dbReference>
<keyword evidence="5 9" id="KW-0999">Mitochondrion inner membrane</keyword>
<protein>
    <recommendedName>
        <fullName evidence="9">Mitochondrial pyruvate carrier</fullName>
    </recommendedName>
</protein>
<dbReference type="Pfam" id="PF03650">
    <property type="entry name" value="MPC"/>
    <property type="match status" value="1"/>
</dbReference>
<sequence>MSIRRTMATAANTTSKEWREYFMSTHFWGPVANWGIPVAALADTQKSPKFISGKMTLALTLYSCIFMRFAYKVQPRNWLLFACHATNATAQTIQGVRFLHYNYGAKEQEA</sequence>
<dbReference type="OrthoDB" id="1697690at2759"/>
<evidence type="ECO:0000256" key="6">
    <source>
        <dbReference type="ARBA" id="ARBA00022989"/>
    </source>
</evidence>
<dbReference type="PANTHER" id="PTHR14154">
    <property type="entry name" value="UPF0041 BRAIN PROTEIN 44-RELATED"/>
    <property type="match status" value="1"/>
</dbReference>
<keyword evidence="10" id="KW-1185">Reference proteome</keyword>
<gene>
    <name evidence="11" type="primary">Mpc1</name>
</gene>
<organism evidence="10 11">
    <name type="scientific">Drosophila kikkawai</name>
    <name type="common">Fruit fly</name>
    <dbReference type="NCBI Taxonomy" id="30033"/>
    <lineage>
        <taxon>Eukaryota</taxon>
        <taxon>Metazoa</taxon>
        <taxon>Ecdysozoa</taxon>
        <taxon>Arthropoda</taxon>
        <taxon>Hexapoda</taxon>
        <taxon>Insecta</taxon>
        <taxon>Pterygota</taxon>
        <taxon>Neoptera</taxon>
        <taxon>Endopterygota</taxon>
        <taxon>Diptera</taxon>
        <taxon>Brachycera</taxon>
        <taxon>Muscomorpha</taxon>
        <taxon>Ephydroidea</taxon>
        <taxon>Drosophilidae</taxon>
        <taxon>Drosophila</taxon>
        <taxon>Sophophora</taxon>
    </lineage>
</organism>
<evidence type="ECO:0000256" key="9">
    <source>
        <dbReference type="RuleBase" id="RU363100"/>
    </source>
</evidence>
<accession>A0A6P4J8U5</accession>
<evidence type="ECO:0000256" key="4">
    <source>
        <dbReference type="ARBA" id="ARBA00022692"/>
    </source>
</evidence>
<name>A0A6P4J8U5_DROKI</name>
<dbReference type="InterPro" id="IPR005336">
    <property type="entry name" value="MPC"/>
</dbReference>
<evidence type="ECO:0000256" key="5">
    <source>
        <dbReference type="ARBA" id="ARBA00022792"/>
    </source>
</evidence>
<dbReference type="Proteomes" id="UP001652661">
    <property type="component" value="Chromosome 3R"/>
</dbReference>
<evidence type="ECO:0000256" key="1">
    <source>
        <dbReference type="ARBA" id="ARBA00004448"/>
    </source>
</evidence>
<evidence type="ECO:0000256" key="3">
    <source>
        <dbReference type="ARBA" id="ARBA00022448"/>
    </source>
</evidence>
<keyword evidence="11" id="KW-0670">Pyruvate</keyword>
<evidence type="ECO:0000256" key="7">
    <source>
        <dbReference type="ARBA" id="ARBA00023128"/>
    </source>
</evidence>
<keyword evidence="6" id="KW-1133">Transmembrane helix</keyword>
<comment type="subcellular location">
    <subcellularLocation>
        <location evidence="1 9">Mitochondrion inner membrane</location>
        <topology evidence="1 9">Multi-pass membrane protein</topology>
    </subcellularLocation>
</comment>
<proteinExistence type="inferred from homology"/>
<dbReference type="AlphaFoldDB" id="A0A6P4J8U5"/>
<comment type="similarity">
    <text evidence="2 9">Belongs to the mitochondrial pyruvate carrier (MPC) (TC 2.A.105) family.</text>
</comment>
<keyword evidence="3 9" id="KW-0813">Transport</keyword>
<reference evidence="11" key="1">
    <citation type="submission" date="2025-08" db="UniProtKB">
        <authorList>
            <consortium name="RefSeq"/>
        </authorList>
    </citation>
    <scope>IDENTIFICATION</scope>
    <source>
        <strain evidence="11">14028-0561.14</strain>
        <tissue evidence="11">Whole fly</tissue>
    </source>
</reference>
<dbReference type="RefSeq" id="XP_017037897.1">
    <property type="nucleotide sequence ID" value="XM_017182408.3"/>
</dbReference>